<feature type="domain" description="PIN" evidence="5">
    <location>
        <begin position="6"/>
        <end position="122"/>
    </location>
</feature>
<keyword evidence="1" id="KW-0540">Nuclease</keyword>
<evidence type="ECO:0000256" key="3">
    <source>
        <dbReference type="ARBA" id="ARBA00022801"/>
    </source>
</evidence>
<dbReference type="CDD" id="cd09854">
    <property type="entry name" value="PIN_VapC-like"/>
    <property type="match status" value="1"/>
</dbReference>
<dbReference type="GO" id="GO:0046872">
    <property type="term" value="F:metal ion binding"/>
    <property type="evidence" value="ECO:0007669"/>
    <property type="project" value="UniProtKB-KW"/>
</dbReference>
<proteinExistence type="predicted"/>
<evidence type="ECO:0000256" key="4">
    <source>
        <dbReference type="ARBA" id="ARBA00022842"/>
    </source>
</evidence>
<dbReference type="KEGG" id="bln:Blon_1840"/>
<keyword evidence="4" id="KW-0460">Magnesium</keyword>
<gene>
    <name evidence="6" type="ordered locus">Blon_1840</name>
</gene>
<dbReference type="AlphaFoldDB" id="B7GTK6"/>
<protein>
    <submittedName>
        <fullName evidence="6">PilT protein domain protein</fullName>
    </submittedName>
</protein>
<dbReference type="SUPFAM" id="SSF88723">
    <property type="entry name" value="PIN domain-like"/>
    <property type="match status" value="1"/>
</dbReference>
<dbReference type="Pfam" id="PF13470">
    <property type="entry name" value="PIN_3"/>
    <property type="match status" value="1"/>
</dbReference>
<accession>B7GTK6</accession>
<evidence type="ECO:0000313" key="7">
    <source>
        <dbReference type="Proteomes" id="UP000001360"/>
    </source>
</evidence>
<dbReference type="InterPro" id="IPR029060">
    <property type="entry name" value="PIN-like_dom_sf"/>
</dbReference>
<keyword evidence="3" id="KW-0378">Hydrolase</keyword>
<organism evidence="6 7">
    <name type="scientific">Bifidobacterium longum subsp. infantis (strain ATCC 15697 / DSM 20088 / JCM 1222 / NCTC 11817 / S12)</name>
    <dbReference type="NCBI Taxonomy" id="391904"/>
    <lineage>
        <taxon>Bacteria</taxon>
        <taxon>Bacillati</taxon>
        <taxon>Actinomycetota</taxon>
        <taxon>Actinomycetes</taxon>
        <taxon>Bifidobacteriales</taxon>
        <taxon>Bifidobacteriaceae</taxon>
        <taxon>Bifidobacterium</taxon>
    </lineage>
</organism>
<dbReference type="InterPro" id="IPR002716">
    <property type="entry name" value="PIN_dom"/>
</dbReference>
<dbReference type="EMBL" id="CP001095">
    <property type="protein sequence ID" value="ACJ52915.1"/>
    <property type="molecule type" value="Genomic_DNA"/>
</dbReference>
<evidence type="ECO:0000259" key="5">
    <source>
        <dbReference type="Pfam" id="PF13470"/>
    </source>
</evidence>
<evidence type="ECO:0000313" key="6">
    <source>
        <dbReference type="EMBL" id="ACJ52915.1"/>
    </source>
</evidence>
<name>B7GTK6_BIFLS</name>
<dbReference type="Proteomes" id="UP000001360">
    <property type="component" value="Chromosome"/>
</dbReference>
<evidence type="ECO:0000256" key="1">
    <source>
        <dbReference type="ARBA" id="ARBA00022722"/>
    </source>
</evidence>
<evidence type="ECO:0000256" key="2">
    <source>
        <dbReference type="ARBA" id="ARBA00022723"/>
    </source>
</evidence>
<reference evidence="6 7" key="1">
    <citation type="journal article" date="2008" name="Proc. Natl. Acad. Sci. U.S.A.">
        <title>The genome sequence of Bifidobacterium longum subsp. infantis reveals adaptations for milk utilization within the infant microbiome.</title>
        <authorList>
            <person name="Sela D.A."/>
            <person name="Chapman J."/>
            <person name="Adeuya A."/>
            <person name="Kim J.H."/>
            <person name="Chen F."/>
            <person name="Whitehead T.R."/>
            <person name="Lapidus A."/>
            <person name="Rokhsar D.S."/>
            <person name="Lebrilla C.B."/>
            <person name="German J.B."/>
            <person name="Price N.P."/>
            <person name="Richardson P.M."/>
            <person name="Mills D.A."/>
        </authorList>
    </citation>
    <scope>NUCLEOTIDE SEQUENCE [LARGE SCALE GENOMIC DNA]</scope>
    <source>
        <strain evidence="7">ATCC 15697 / DSM 20088 / JCM 1222 / NCTC 11817 / S12 [JGI]</strain>
    </source>
</reference>
<sequence>MGNGMKLLFDTNILLDLCNDKRAPFHKQCVDLLMEAVAQPNIEIMAPVSSLNDVYCVLRKHYGEERAARDDIGGLMELFDIRPLMERHACMSYRSDEPDFEDGIIRAVAEDNDADVIVTRDVEAFHHSSVRSMDAEQCRALLLADSKA</sequence>
<dbReference type="Gene3D" id="3.40.50.1010">
    <property type="entry name" value="5'-nuclease"/>
    <property type="match status" value="1"/>
</dbReference>
<dbReference type="GO" id="GO:0016787">
    <property type="term" value="F:hydrolase activity"/>
    <property type="evidence" value="ECO:0007669"/>
    <property type="project" value="UniProtKB-KW"/>
</dbReference>
<dbReference type="GO" id="GO:0004518">
    <property type="term" value="F:nuclease activity"/>
    <property type="evidence" value="ECO:0007669"/>
    <property type="project" value="UniProtKB-KW"/>
</dbReference>
<keyword evidence="2" id="KW-0479">Metal-binding</keyword>